<dbReference type="Gene3D" id="3.40.50.880">
    <property type="match status" value="1"/>
</dbReference>
<sequence length="657" mass="76251">MDWWKKKRFRMIQNNLRDIDAGMDVDRYIDYLKEFGADVCMVGCGGITAFYPTELDFQKTSPYLTDDFFGNLLQKCHDNGIRVIARFDFSKTHIEFADVHPEWYSRSLSGELVCFHDTAATCVNGGYQQNGSLQILEEVLTHYPVDGVFFNMFGYQTRDYDNHYVGICQCENCRKRFYQYSHMELPREENEEDPVFQKYKEFQKFTTEELLEKIYHKVKQLNPEAAVCTYSNHWVDLVRSESNSAVDRPLPFWLMASEENAGCVRGSLSECHSSNCVINAVDIFYRFMGVSPWLNALRLYGNLATGENLDWCMIGGFETYPDRKNFELVKKIFQFHRKYERYLNHLQSCARILLIRPSGQGNSARNEYRGIFKMLKESHLLFDLLDLQEMEQAKVQTGRYSVVLLPGVQKLGISVAENLRNCGAVLVATGAALREEPDFLSQMFGVTIGGRLSPIRGCYMLTEPKEVFGDFKDRDWVYLDKDYYFMEPEEENKNYLPLIRAGMYGPPERCQGYEITDQSCVSVREGRAVYFSWMPGSLYQMQGYEDFKQIFLDVLRKNTDGMDQMLRVDGPPCAEVFFDRCGPDLYLLQVINYSGFNGTTFFEPLDVEMEIRVEKICVEKVQILTESGRKKLTDQGHFHLKVRGLYQAALIYGKERL</sequence>
<dbReference type="Proteomes" id="UP000823849">
    <property type="component" value="Unassembled WGS sequence"/>
</dbReference>
<dbReference type="AlphaFoldDB" id="A0A9D2NB65"/>
<dbReference type="Gene3D" id="3.20.20.80">
    <property type="entry name" value="Glycosidases"/>
    <property type="match status" value="1"/>
</dbReference>
<proteinExistence type="predicted"/>
<reference evidence="1" key="1">
    <citation type="journal article" date="2021" name="PeerJ">
        <title>Extensive microbial diversity within the chicken gut microbiome revealed by metagenomics and culture.</title>
        <authorList>
            <person name="Gilroy R."/>
            <person name="Ravi A."/>
            <person name="Getino M."/>
            <person name="Pursley I."/>
            <person name="Horton D.L."/>
            <person name="Alikhan N.F."/>
            <person name="Baker D."/>
            <person name="Gharbi K."/>
            <person name="Hall N."/>
            <person name="Watson M."/>
            <person name="Adriaenssens E.M."/>
            <person name="Foster-Nyarko E."/>
            <person name="Jarju S."/>
            <person name="Secka A."/>
            <person name="Antonio M."/>
            <person name="Oren A."/>
            <person name="Chaudhuri R.R."/>
            <person name="La Ragione R."/>
            <person name="Hildebrand F."/>
            <person name="Pallen M.J."/>
        </authorList>
    </citation>
    <scope>NUCLEOTIDE SEQUENCE</scope>
    <source>
        <strain evidence="1">CHK185-5351</strain>
    </source>
</reference>
<accession>A0A9D2NB65</accession>
<reference evidence="1" key="2">
    <citation type="submission" date="2021-04" db="EMBL/GenBank/DDBJ databases">
        <authorList>
            <person name="Gilroy R."/>
        </authorList>
    </citation>
    <scope>NUCLEOTIDE SEQUENCE</scope>
    <source>
        <strain evidence="1">CHK185-5351</strain>
    </source>
</reference>
<evidence type="ECO:0000313" key="1">
    <source>
        <dbReference type="EMBL" id="HJC15444.1"/>
    </source>
</evidence>
<dbReference type="InterPro" id="IPR029062">
    <property type="entry name" value="Class_I_gatase-like"/>
</dbReference>
<gene>
    <name evidence="1" type="ORF">H9705_06405</name>
</gene>
<evidence type="ECO:0000313" key="2">
    <source>
        <dbReference type="Proteomes" id="UP000823849"/>
    </source>
</evidence>
<dbReference type="SUPFAM" id="SSF51445">
    <property type="entry name" value="(Trans)glycosidases"/>
    <property type="match status" value="1"/>
</dbReference>
<name>A0A9D2NB65_9FIRM</name>
<organism evidence="1 2">
    <name type="scientific">Candidatus Fusicatenibacter intestinigallinarum</name>
    <dbReference type="NCBI Taxonomy" id="2838598"/>
    <lineage>
        <taxon>Bacteria</taxon>
        <taxon>Bacillati</taxon>
        <taxon>Bacillota</taxon>
        <taxon>Clostridia</taxon>
        <taxon>Lachnospirales</taxon>
        <taxon>Lachnospiraceae</taxon>
        <taxon>Fusicatenibacter</taxon>
    </lineage>
</organism>
<evidence type="ECO:0008006" key="3">
    <source>
        <dbReference type="Google" id="ProtNLM"/>
    </source>
</evidence>
<comment type="caution">
    <text evidence="1">The sequence shown here is derived from an EMBL/GenBank/DDBJ whole genome shotgun (WGS) entry which is preliminary data.</text>
</comment>
<dbReference type="Pfam" id="PF14871">
    <property type="entry name" value="GHL6"/>
    <property type="match status" value="1"/>
</dbReference>
<dbReference type="InterPro" id="IPR028212">
    <property type="entry name" value="GHL6"/>
</dbReference>
<dbReference type="EMBL" id="DWWU01000027">
    <property type="protein sequence ID" value="HJC15444.1"/>
    <property type="molecule type" value="Genomic_DNA"/>
</dbReference>
<dbReference type="InterPro" id="IPR017853">
    <property type="entry name" value="GH"/>
</dbReference>
<protein>
    <recommendedName>
        <fullName evidence="3">Beta-galactosidase trimerisation domain-containing protein</fullName>
    </recommendedName>
</protein>